<evidence type="ECO:0000256" key="6">
    <source>
        <dbReference type="SAM" id="SignalP"/>
    </source>
</evidence>
<dbReference type="PANTHER" id="PTHR43108:SF6">
    <property type="entry name" value="N-SULPHOGLUCOSAMINE SULPHOHYDROLASE"/>
    <property type="match status" value="1"/>
</dbReference>
<evidence type="ECO:0000256" key="5">
    <source>
        <dbReference type="SAM" id="MobiDB-lite"/>
    </source>
</evidence>
<comment type="similarity">
    <text evidence="1">Belongs to the sulfatase family.</text>
</comment>
<organism evidence="8 9">
    <name type="scientific">Fuerstiella marisgermanici</name>
    <dbReference type="NCBI Taxonomy" id="1891926"/>
    <lineage>
        <taxon>Bacteria</taxon>
        <taxon>Pseudomonadati</taxon>
        <taxon>Planctomycetota</taxon>
        <taxon>Planctomycetia</taxon>
        <taxon>Planctomycetales</taxon>
        <taxon>Planctomycetaceae</taxon>
        <taxon>Fuerstiella</taxon>
    </lineage>
</organism>
<protein>
    <submittedName>
        <fullName evidence="8">Choline-sulfatase</fullName>
        <ecNumber evidence="8">3.1.6.6</ecNumber>
    </submittedName>
</protein>
<dbReference type="AlphaFoldDB" id="A0A1P8WAF7"/>
<keyword evidence="2 6" id="KW-0732">Signal</keyword>
<dbReference type="EMBL" id="CP017641">
    <property type="protein sequence ID" value="APZ91039.1"/>
    <property type="molecule type" value="Genomic_DNA"/>
</dbReference>
<dbReference type="InterPro" id="IPR024607">
    <property type="entry name" value="Sulfatase_CS"/>
</dbReference>
<dbReference type="RefSeq" id="WP_077022853.1">
    <property type="nucleotide sequence ID" value="NZ_CP017641.1"/>
</dbReference>
<dbReference type="Gene3D" id="3.40.720.10">
    <property type="entry name" value="Alkaline Phosphatase, subunit A"/>
    <property type="match status" value="1"/>
</dbReference>
<proteinExistence type="inferred from homology"/>
<dbReference type="EC" id="3.1.6.6" evidence="8"/>
<feature type="chain" id="PRO_5012907814" evidence="6">
    <location>
        <begin position="21"/>
        <end position="528"/>
    </location>
</feature>
<dbReference type="SUPFAM" id="SSF53649">
    <property type="entry name" value="Alkaline phosphatase-like"/>
    <property type="match status" value="1"/>
</dbReference>
<dbReference type="KEGG" id="fmr:Fuma_00623"/>
<sequence length="528" mass="59485" precursor="true">MRNRLVPFLLVLAVASSRAAADRPNIIFIFSDDHAEHAISAYGSKVNQTPHLDRLASAGARFTNSFVTNSICTPSRATLLTGQYSHLNGVPVFNRFDPSRDTVAKHLQAGGYHTGMIGKWHLGSDPVGFDRWCVLPGQGAYRNPSFLTPGGRLRIEGHCTDVTTDLGIEFLKTRPADKPFFLMLHQKAPHRNWEPDDRNKARFKDKVIPEPDTLWDDYATRPAALPENEQTVAHDLTRRDLKFEPPSELKGRERNQWLGTKPTEITVDGKVLTGDELTKWKYQHYMRDYLACVQGVDDGVGRVLDFLDEADLAKNTIVIYSADNGWYLGDMGMYDKRFMYEPGLRVPLIASGPGITASSTPDQFVANIDLAPTFLDLTGLPIPEFMQGRSLAPLLKGESPADWRESVYYRYYHDPGHHNTRAHYGVRTKTHKLIYYWTKDAYEMFDLVNDPAEQHNLLFEKQEASQPDIVAKFAELKAEIVRLQKQFKDDGQYASPSTWPKGSADGPFRQKALGDKKVSDAIELSAVN</sequence>
<dbReference type="InterPro" id="IPR017850">
    <property type="entry name" value="Alkaline_phosphatase_core_sf"/>
</dbReference>
<evidence type="ECO:0000313" key="9">
    <source>
        <dbReference type="Proteomes" id="UP000187735"/>
    </source>
</evidence>
<gene>
    <name evidence="8" type="primary">betC_1</name>
    <name evidence="8" type="ORF">Fuma_00623</name>
</gene>
<dbReference type="GO" id="GO:0047753">
    <property type="term" value="F:choline-sulfatase activity"/>
    <property type="evidence" value="ECO:0007669"/>
    <property type="project" value="UniProtKB-EC"/>
</dbReference>
<evidence type="ECO:0000256" key="1">
    <source>
        <dbReference type="ARBA" id="ARBA00008779"/>
    </source>
</evidence>
<dbReference type="PROSITE" id="PS00149">
    <property type="entry name" value="SULFATASE_2"/>
    <property type="match status" value="1"/>
</dbReference>
<dbReference type="CDD" id="cd16031">
    <property type="entry name" value="G6S_like"/>
    <property type="match status" value="1"/>
</dbReference>
<accession>A0A1P8WAF7</accession>
<dbReference type="Proteomes" id="UP000187735">
    <property type="component" value="Chromosome"/>
</dbReference>
<dbReference type="PANTHER" id="PTHR43108">
    <property type="entry name" value="N-ACETYLGLUCOSAMINE-6-SULFATASE FAMILY MEMBER"/>
    <property type="match status" value="1"/>
</dbReference>
<dbReference type="Pfam" id="PF00884">
    <property type="entry name" value="Sulfatase"/>
    <property type="match status" value="1"/>
</dbReference>
<reference evidence="8 9" key="1">
    <citation type="journal article" date="2016" name="Front. Microbiol.">
        <title>Fuerstia marisgermanicae gen. nov., sp. nov., an Unusual Member of the Phylum Planctomycetes from the German Wadden Sea.</title>
        <authorList>
            <person name="Kohn T."/>
            <person name="Heuer A."/>
            <person name="Jogler M."/>
            <person name="Vollmers J."/>
            <person name="Boedeker C."/>
            <person name="Bunk B."/>
            <person name="Rast P."/>
            <person name="Borchert D."/>
            <person name="Glockner I."/>
            <person name="Freese H.M."/>
            <person name="Klenk H.P."/>
            <person name="Overmann J."/>
            <person name="Kaster A.K."/>
            <person name="Rohde M."/>
            <person name="Wiegand S."/>
            <person name="Jogler C."/>
        </authorList>
    </citation>
    <scope>NUCLEOTIDE SEQUENCE [LARGE SCALE GENOMIC DNA]</scope>
    <source>
        <strain evidence="8 9">NH11</strain>
    </source>
</reference>
<feature type="domain" description="Sulfatase N-terminal" evidence="7">
    <location>
        <begin position="24"/>
        <end position="379"/>
    </location>
</feature>
<feature type="signal peptide" evidence="6">
    <location>
        <begin position="1"/>
        <end position="20"/>
    </location>
</feature>
<keyword evidence="4" id="KW-0325">Glycoprotein</keyword>
<feature type="region of interest" description="Disordered" evidence="5">
    <location>
        <begin position="489"/>
        <end position="510"/>
    </location>
</feature>
<evidence type="ECO:0000259" key="7">
    <source>
        <dbReference type="Pfam" id="PF00884"/>
    </source>
</evidence>
<dbReference type="PROSITE" id="PS00523">
    <property type="entry name" value="SULFATASE_1"/>
    <property type="match status" value="1"/>
</dbReference>
<evidence type="ECO:0000256" key="4">
    <source>
        <dbReference type="ARBA" id="ARBA00023180"/>
    </source>
</evidence>
<evidence type="ECO:0000313" key="8">
    <source>
        <dbReference type="EMBL" id="APZ91039.1"/>
    </source>
</evidence>
<name>A0A1P8WAF7_9PLAN</name>
<keyword evidence="9" id="KW-1185">Reference proteome</keyword>
<evidence type="ECO:0000256" key="3">
    <source>
        <dbReference type="ARBA" id="ARBA00022801"/>
    </source>
</evidence>
<dbReference type="OrthoDB" id="237120at2"/>
<dbReference type="InterPro" id="IPR000917">
    <property type="entry name" value="Sulfatase_N"/>
</dbReference>
<evidence type="ECO:0000256" key="2">
    <source>
        <dbReference type="ARBA" id="ARBA00022729"/>
    </source>
</evidence>
<keyword evidence="3 8" id="KW-0378">Hydrolase</keyword>